<keyword evidence="3" id="KW-1185">Reference proteome</keyword>
<evidence type="ECO:0000259" key="1">
    <source>
        <dbReference type="Pfam" id="PF00248"/>
    </source>
</evidence>
<evidence type="ECO:0000313" key="3">
    <source>
        <dbReference type="Proteomes" id="UP000887421"/>
    </source>
</evidence>
<dbReference type="InterPro" id="IPR053135">
    <property type="entry name" value="AKR2_Oxidoreductase"/>
</dbReference>
<feature type="domain" description="NADP-dependent oxidoreductase" evidence="1">
    <location>
        <begin position="22"/>
        <end position="218"/>
    </location>
</feature>
<dbReference type="Gene3D" id="3.20.20.100">
    <property type="entry name" value="NADP-dependent oxidoreductase domain"/>
    <property type="match status" value="1"/>
</dbReference>
<dbReference type="PANTHER" id="PTHR43312">
    <property type="entry name" value="D-THREO-ALDOSE 1-DEHYDROGENASE"/>
    <property type="match status" value="1"/>
</dbReference>
<dbReference type="PANTHER" id="PTHR43312:SF1">
    <property type="entry name" value="NADP-DEPENDENT OXIDOREDUCTASE DOMAIN-CONTAINING PROTEIN"/>
    <property type="match status" value="1"/>
</dbReference>
<dbReference type="Pfam" id="PF00248">
    <property type="entry name" value="Aldo_ket_red"/>
    <property type="match status" value="1"/>
</dbReference>
<dbReference type="SUPFAM" id="SSF51430">
    <property type="entry name" value="NAD(P)-linked oxidoreductase"/>
    <property type="match status" value="1"/>
</dbReference>
<accession>A0ABY5JDL9</accession>
<dbReference type="Proteomes" id="UP000887421">
    <property type="component" value="Chromosome"/>
</dbReference>
<proteinExistence type="predicted"/>
<evidence type="ECO:0000313" key="2">
    <source>
        <dbReference type="EMBL" id="UUD66153.1"/>
    </source>
</evidence>
<protein>
    <submittedName>
        <fullName evidence="2">Aldo/keto reductase</fullName>
    </submittedName>
</protein>
<reference evidence="2" key="1">
    <citation type="submission" date="2021-05" db="EMBL/GenBank/DDBJ databases">
        <title>Complete genome sequence of Pseudomonas seleniipraecipitans strain D1-6.</title>
        <authorList>
            <person name="Lafi F."/>
            <person name="Eida A."/>
            <person name="Alam I."/>
            <person name="Hert H."/>
            <person name="Saad M."/>
        </authorList>
    </citation>
    <scope>NUCLEOTIDE SEQUENCE</scope>
    <source>
        <strain evidence="2">D1-6</strain>
    </source>
</reference>
<name>A0ABY5JDL9_9GAMM</name>
<dbReference type="CDD" id="cd19095">
    <property type="entry name" value="AKR_PA4992-like"/>
    <property type="match status" value="1"/>
</dbReference>
<sequence length="279" mass="30194">MLMHDLHALHRPLGSTGLLVSPLGLGTVKLGRDQGVKYPNGFTIPDDHEARRLLDLARELGINLLDTAPAYGISEQRLGPLLRGQRQDWVIVSKVGEEFDNGLSHFDFSKAHTRRSVERSLKRLETDYIDLVLVHSNGDDLSILRDETVYETLAELKQAGLVRGFGFSGKTVEGGLLALEHGDCAMVTYNLGEQQELPVLDYAARHAKGILIKKALASGHICLESGVDPVRASFELIFAHPGVGSAIVGTINPLHLAHNVAMAAEVIMGTTIGNTAQGE</sequence>
<dbReference type="PRINTS" id="PR00069">
    <property type="entry name" value="ALDKETRDTASE"/>
</dbReference>
<dbReference type="InterPro" id="IPR023210">
    <property type="entry name" value="NADP_OxRdtase_dom"/>
</dbReference>
<organism evidence="2 3">
    <name type="scientific">Phytopseudomonas seleniipraecipitans</name>
    <dbReference type="NCBI Taxonomy" id="640205"/>
    <lineage>
        <taxon>Bacteria</taxon>
        <taxon>Pseudomonadati</taxon>
        <taxon>Pseudomonadota</taxon>
        <taxon>Gammaproteobacteria</taxon>
        <taxon>Pseudomonadales</taxon>
        <taxon>Pseudomonadaceae</taxon>
        <taxon>Phytopseudomonas</taxon>
    </lineage>
</organism>
<gene>
    <name evidence="2" type="ORF">D16iCDA_09785</name>
</gene>
<dbReference type="EMBL" id="CP076114">
    <property type="protein sequence ID" value="UUD66153.1"/>
    <property type="molecule type" value="Genomic_DNA"/>
</dbReference>
<dbReference type="InterPro" id="IPR020471">
    <property type="entry name" value="AKR"/>
</dbReference>
<dbReference type="InterPro" id="IPR036812">
    <property type="entry name" value="NAD(P)_OxRdtase_dom_sf"/>
</dbReference>